<dbReference type="InterPro" id="IPR036457">
    <property type="entry name" value="PPM-type-like_dom_sf"/>
</dbReference>
<evidence type="ECO:0000259" key="2">
    <source>
        <dbReference type="SMART" id="SM00331"/>
    </source>
</evidence>
<accession>A0A1N7H9J8</accession>
<keyword evidence="4" id="KW-1185">Reference proteome</keyword>
<protein>
    <submittedName>
        <fullName evidence="3">GAF domain-containing protein</fullName>
    </submittedName>
</protein>
<proteinExistence type="predicted"/>
<keyword evidence="1" id="KW-0378">Hydrolase</keyword>
<dbReference type="PANTHER" id="PTHR43156">
    <property type="entry name" value="STAGE II SPORULATION PROTEIN E-RELATED"/>
    <property type="match status" value="1"/>
</dbReference>
<dbReference type="STRING" id="58117.SAMN05421833_14045"/>
<dbReference type="AlphaFoldDB" id="A0A1N7H9J8"/>
<dbReference type="PANTHER" id="PTHR43156:SF2">
    <property type="entry name" value="STAGE II SPORULATION PROTEIN E"/>
    <property type="match status" value="1"/>
</dbReference>
<dbReference type="SUPFAM" id="SSF81606">
    <property type="entry name" value="PP2C-like"/>
    <property type="match status" value="1"/>
</dbReference>
<evidence type="ECO:0000256" key="1">
    <source>
        <dbReference type="ARBA" id="ARBA00022801"/>
    </source>
</evidence>
<sequence>MCSGGRLVNGRPDTGRIWGGLVRDHHLTPLDDLASSVIEHVRPLGYAEVMIYVASLRPLYLVPLPGQRDAYGEPLNRVAIDSTLAGHAFRNLEIVQARPTVDPYVGEAAEPLGSEGPRRLWVPMLNGAERVGVLGVTVPAVDAATKRIATELGSLVALLVVSKRAYSDAFARLIRTEEMHLSAEMLWTLLPIRNFATDTMTVSAALEPAYRVGGDAFDYALDGDTLHLGIFDAMGHDTSAGLTAAIALSAYRNNRRRRRAGLLEVSDAIDEAIAGEFDASRFATGVLADLDLRTGWLTWVNRGHPPPLVLRQGRVACVLDSPPDTPMGLRLSPAAVLARRQLEPGDRLLFYTDGIIEAQTPDGERFGLERFADFVIRREIDGVSAPETLRRLIRSILVYQRGHLQDDATVLLVEWCTGRQHQLTM</sequence>
<dbReference type="GO" id="GO:0016791">
    <property type="term" value="F:phosphatase activity"/>
    <property type="evidence" value="ECO:0007669"/>
    <property type="project" value="TreeGrafter"/>
</dbReference>
<dbReference type="InterPro" id="IPR001932">
    <property type="entry name" value="PPM-type_phosphatase-like_dom"/>
</dbReference>
<feature type="domain" description="PPM-type phosphatase" evidence="2">
    <location>
        <begin position="197"/>
        <end position="415"/>
    </location>
</feature>
<dbReference type="EMBL" id="FTNI01000040">
    <property type="protein sequence ID" value="SIS21547.1"/>
    <property type="molecule type" value="Genomic_DNA"/>
</dbReference>
<dbReference type="SMART" id="SM00331">
    <property type="entry name" value="PP2C_SIG"/>
    <property type="match status" value="1"/>
</dbReference>
<gene>
    <name evidence="3" type="ORF">SAMN05421833_14045</name>
</gene>
<dbReference type="InterPro" id="IPR052016">
    <property type="entry name" value="Bact_Sigma-Reg"/>
</dbReference>
<organism evidence="3 4">
    <name type="scientific">Microbispora rosea</name>
    <dbReference type="NCBI Taxonomy" id="58117"/>
    <lineage>
        <taxon>Bacteria</taxon>
        <taxon>Bacillati</taxon>
        <taxon>Actinomycetota</taxon>
        <taxon>Actinomycetes</taxon>
        <taxon>Streptosporangiales</taxon>
        <taxon>Streptosporangiaceae</taxon>
        <taxon>Microbispora</taxon>
    </lineage>
</organism>
<dbReference type="Pfam" id="PF07228">
    <property type="entry name" value="SpoIIE"/>
    <property type="match status" value="1"/>
</dbReference>
<name>A0A1N7H9J8_9ACTN</name>
<reference evidence="4" key="1">
    <citation type="submission" date="2017-01" db="EMBL/GenBank/DDBJ databases">
        <authorList>
            <person name="Varghese N."/>
            <person name="Submissions S."/>
        </authorList>
    </citation>
    <scope>NUCLEOTIDE SEQUENCE [LARGE SCALE GENOMIC DNA]</scope>
    <source>
        <strain evidence="4">ATCC 12950</strain>
    </source>
</reference>
<evidence type="ECO:0000313" key="3">
    <source>
        <dbReference type="EMBL" id="SIS21547.1"/>
    </source>
</evidence>
<dbReference type="Proteomes" id="UP000186096">
    <property type="component" value="Unassembled WGS sequence"/>
</dbReference>
<dbReference type="Gene3D" id="3.60.40.10">
    <property type="entry name" value="PPM-type phosphatase domain"/>
    <property type="match status" value="1"/>
</dbReference>
<evidence type="ECO:0000313" key="4">
    <source>
        <dbReference type="Proteomes" id="UP000186096"/>
    </source>
</evidence>